<evidence type="ECO:0000256" key="1">
    <source>
        <dbReference type="ARBA" id="ARBA00010282"/>
    </source>
</evidence>
<evidence type="ECO:0000259" key="3">
    <source>
        <dbReference type="Pfam" id="PF02657"/>
    </source>
</evidence>
<name>A0A1C3EIA4_9GAMM</name>
<dbReference type="NCBIfam" id="TIGR03391">
    <property type="entry name" value="FeS_syn_CsdE"/>
    <property type="match status" value="1"/>
</dbReference>
<gene>
    <name evidence="4" type="ORF">A8L45_12325</name>
</gene>
<feature type="domain" description="Fe-S metabolism associated" evidence="3">
    <location>
        <begin position="21"/>
        <end position="138"/>
    </location>
</feature>
<dbReference type="Proteomes" id="UP000094936">
    <property type="component" value="Unassembled WGS sequence"/>
</dbReference>
<dbReference type="InterPro" id="IPR017763">
    <property type="entry name" value="Cysteine_desulfurase_CsdE"/>
</dbReference>
<dbReference type="PANTHER" id="PTHR43597:SF5">
    <property type="entry name" value="SUFE-LIKE PROTEIN 2, CHLOROPLASTIC"/>
    <property type="match status" value="1"/>
</dbReference>
<dbReference type="PANTHER" id="PTHR43597">
    <property type="entry name" value="SULFUR ACCEPTOR PROTEIN CSDE"/>
    <property type="match status" value="1"/>
</dbReference>
<dbReference type="Gene3D" id="3.90.1010.10">
    <property type="match status" value="1"/>
</dbReference>
<dbReference type="EMBL" id="LYBM01000021">
    <property type="protein sequence ID" value="ODA32958.1"/>
    <property type="molecule type" value="Genomic_DNA"/>
</dbReference>
<dbReference type="STRING" id="1080227.A8L45_12325"/>
<organism evidence="4 5">
    <name type="scientific">Veronia pacifica</name>
    <dbReference type="NCBI Taxonomy" id="1080227"/>
    <lineage>
        <taxon>Bacteria</taxon>
        <taxon>Pseudomonadati</taxon>
        <taxon>Pseudomonadota</taxon>
        <taxon>Gammaproteobacteria</taxon>
        <taxon>Vibrionales</taxon>
        <taxon>Vibrionaceae</taxon>
        <taxon>Veronia</taxon>
    </lineage>
</organism>
<dbReference type="InterPro" id="IPR003808">
    <property type="entry name" value="Fe-S_metab-assoc_dom"/>
</dbReference>
<accession>A0A1C3EIA4</accession>
<feature type="active site" description="Cysteine persulfide intermediate" evidence="2">
    <location>
        <position position="59"/>
    </location>
</feature>
<sequence>MTTLPSHPFGTKITATDVQDTLASCEGWENRYRALIKWGKLLPSLSDAEKTASVPIPGCESQVWLLCKKNNETFHFSADSDARIVKGLLAVVLAVSEGKKKSQLQDFDYEKYFEQLELLSHLSESRGNGLRAIVNFIKCL</sequence>
<dbReference type="AlphaFoldDB" id="A0A1C3EIA4"/>
<dbReference type="SUPFAM" id="SSF82649">
    <property type="entry name" value="SufE/NifU"/>
    <property type="match status" value="1"/>
</dbReference>
<evidence type="ECO:0000313" key="5">
    <source>
        <dbReference type="Proteomes" id="UP000094936"/>
    </source>
</evidence>
<dbReference type="RefSeq" id="WP_068902769.1">
    <property type="nucleotide sequence ID" value="NZ_JBHUIF010000024.1"/>
</dbReference>
<dbReference type="OrthoDB" id="9799320at2"/>
<comment type="caution">
    <text evidence="4">The sequence shown here is derived from an EMBL/GenBank/DDBJ whole genome shotgun (WGS) entry which is preliminary data.</text>
</comment>
<keyword evidence="5" id="KW-1185">Reference proteome</keyword>
<proteinExistence type="inferred from homology"/>
<protein>
    <submittedName>
        <fullName evidence="4">Cysteine desulfurase, sulfur acceptor subunit CsdE</fullName>
    </submittedName>
</protein>
<dbReference type="Pfam" id="PF02657">
    <property type="entry name" value="SufE"/>
    <property type="match status" value="1"/>
</dbReference>
<evidence type="ECO:0000313" key="4">
    <source>
        <dbReference type="EMBL" id="ODA32958.1"/>
    </source>
</evidence>
<comment type="similarity">
    <text evidence="1">Belongs to the SufE family.</text>
</comment>
<evidence type="ECO:0000256" key="2">
    <source>
        <dbReference type="PIRSR" id="PIRSR617763-1"/>
    </source>
</evidence>
<reference evidence="4 5" key="1">
    <citation type="submission" date="2016-05" db="EMBL/GenBank/DDBJ databases">
        <title>Genomic Taxonomy of the Vibrionaceae.</title>
        <authorList>
            <person name="Gomez-Gil B."/>
            <person name="Enciso-Ibarra J."/>
        </authorList>
    </citation>
    <scope>NUCLEOTIDE SEQUENCE [LARGE SCALE GENOMIC DNA]</scope>
    <source>
        <strain evidence="4 5">CAIM 1920</strain>
    </source>
</reference>